<evidence type="ECO:0000313" key="3">
    <source>
        <dbReference type="EMBL" id="KAL3317442.1"/>
    </source>
</evidence>
<evidence type="ECO:0000259" key="2">
    <source>
        <dbReference type="Pfam" id="PF19002"/>
    </source>
</evidence>
<sequence length="171" mass="19849">MNALDSNFYALLFFFAYTSSHVGYGNLRAPCAWLESGGFFSNPELNPSLQALIQPRSLCPSKVQRCPMKWLPLDDLKAITFKLAGTDDMQDYDYQMQFCDVVYTYQHRICTGTNSEIAYELHQRKAWLFLERIYCRCLKVTHPESYDYTRPIFPTDESFSVQKMSMHCGSL</sequence>
<keyword evidence="1" id="KW-0732">Signal</keyword>
<dbReference type="InterPro" id="IPR043789">
    <property type="entry name" value="DUF5731"/>
</dbReference>
<evidence type="ECO:0000256" key="1">
    <source>
        <dbReference type="SAM" id="SignalP"/>
    </source>
</evidence>
<dbReference type="EMBL" id="JBJKFK010000381">
    <property type="protein sequence ID" value="KAL3317442.1"/>
    <property type="molecule type" value="Genomic_DNA"/>
</dbReference>
<dbReference type="Proteomes" id="UP001626550">
    <property type="component" value="Unassembled WGS sequence"/>
</dbReference>
<dbReference type="AlphaFoldDB" id="A0ABD2QDV7"/>
<comment type="caution">
    <text evidence="3">The sequence shown here is derived from an EMBL/GenBank/DDBJ whole genome shotgun (WGS) entry which is preliminary data.</text>
</comment>
<feature type="chain" id="PRO_5044803467" description="DUF5731 domain-containing protein" evidence="1">
    <location>
        <begin position="21"/>
        <end position="171"/>
    </location>
</feature>
<feature type="non-terminal residue" evidence="3">
    <location>
        <position position="171"/>
    </location>
</feature>
<feature type="domain" description="DUF5731" evidence="2">
    <location>
        <begin position="88"/>
        <end position="169"/>
    </location>
</feature>
<dbReference type="Pfam" id="PF19002">
    <property type="entry name" value="DUF5731"/>
    <property type="match status" value="1"/>
</dbReference>
<evidence type="ECO:0000313" key="4">
    <source>
        <dbReference type="Proteomes" id="UP001626550"/>
    </source>
</evidence>
<protein>
    <recommendedName>
        <fullName evidence="2">DUF5731 domain-containing protein</fullName>
    </recommendedName>
</protein>
<reference evidence="3 4" key="1">
    <citation type="submission" date="2024-11" db="EMBL/GenBank/DDBJ databases">
        <title>Adaptive evolution of stress response genes in parasites aligns with host niche diversity.</title>
        <authorList>
            <person name="Hahn C."/>
            <person name="Resl P."/>
        </authorList>
    </citation>
    <scope>NUCLEOTIDE SEQUENCE [LARGE SCALE GENOMIC DNA]</scope>
    <source>
        <strain evidence="3">EGGRZ-B1_66</strain>
        <tissue evidence="3">Body</tissue>
    </source>
</reference>
<organism evidence="3 4">
    <name type="scientific">Cichlidogyrus casuarinus</name>
    <dbReference type="NCBI Taxonomy" id="1844966"/>
    <lineage>
        <taxon>Eukaryota</taxon>
        <taxon>Metazoa</taxon>
        <taxon>Spiralia</taxon>
        <taxon>Lophotrochozoa</taxon>
        <taxon>Platyhelminthes</taxon>
        <taxon>Monogenea</taxon>
        <taxon>Monopisthocotylea</taxon>
        <taxon>Dactylogyridea</taxon>
        <taxon>Ancyrocephalidae</taxon>
        <taxon>Cichlidogyrus</taxon>
    </lineage>
</organism>
<name>A0ABD2QDV7_9PLAT</name>
<proteinExistence type="predicted"/>
<feature type="signal peptide" evidence="1">
    <location>
        <begin position="1"/>
        <end position="20"/>
    </location>
</feature>
<accession>A0ABD2QDV7</accession>
<gene>
    <name evidence="3" type="ORF">Ciccas_003895</name>
</gene>
<keyword evidence="4" id="KW-1185">Reference proteome</keyword>